<keyword evidence="1" id="KW-1133">Transmembrane helix</keyword>
<feature type="transmembrane region" description="Helical" evidence="1">
    <location>
        <begin position="247"/>
        <end position="264"/>
    </location>
</feature>
<dbReference type="AlphaFoldDB" id="A0A8X8GIW4"/>
<dbReference type="EMBL" id="JAHWXT010000014">
    <property type="protein sequence ID" value="MCF0267092.1"/>
    <property type="molecule type" value="Genomic_DNA"/>
</dbReference>
<keyword evidence="1" id="KW-0472">Membrane</keyword>
<evidence type="ECO:0000313" key="2">
    <source>
        <dbReference type="EMBL" id="MCF0267092.1"/>
    </source>
</evidence>
<proteinExistence type="predicted"/>
<comment type="caution">
    <text evidence="2">The sequence shown here is derived from an EMBL/GenBank/DDBJ whole genome shotgun (WGS) entry which is preliminary data.</text>
</comment>
<keyword evidence="1" id="KW-0812">Transmembrane</keyword>
<name>A0A8X8GIW4_ACIGI</name>
<sequence length="266" mass="30760">MIDDEYFDDDQPVTRIPQNQNSKNLIEKNILKQAERYFADISEDEHQYLIETLNGFAQEEPYFEVLANQLDQPVGAKIANDALNLLHFWQLIHEAEDIAQFNLLDVINSAFFQSEMFKAFDQLALGEQKPQYQAVLEQSFKLYQLELYAGCIPLLYAQLEGLLTAVLVQNGYLKQQDTKFIDVYKIVPGLKGHEIKSLWHKAKIANELNHYFLELAAYKMDNSSTVSMTRHNILHGTDLNHFNRGRSFVLFIWLFAAVSFMGNVRS</sequence>
<protein>
    <submittedName>
        <fullName evidence="2">Uncharacterized protein</fullName>
    </submittedName>
</protein>
<gene>
    <name evidence="2" type="ORF">KW868_21835</name>
</gene>
<organism evidence="2 3">
    <name type="scientific">Acinetobacter guillouiae</name>
    <name type="common">Acinetobacter genomosp. 11</name>
    <dbReference type="NCBI Taxonomy" id="106649"/>
    <lineage>
        <taxon>Bacteria</taxon>
        <taxon>Pseudomonadati</taxon>
        <taxon>Pseudomonadota</taxon>
        <taxon>Gammaproteobacteria</taxon>
        <taxon>Moraxellales</taxon>
        <taxon>Moraxellaceae</taxon>
        <taxon>Acinetobacter</taxon>
    </lineage>
</organism>
<dbReference type="RefSeq" id="WP_234624363.1">
    <property type="nucleotide sequence ID" value="NZ_JAHWXT010000014.1"/>
</dbReference>
<evidence type="ECO:0000256" key="1">
    <source>
        <dbReference type="SAM" id="Phobius"/>
    </source>
</evidence>
<reference evidence="2" key="1">
    <citation type="submission" date="2021-07" db="EMBL/GenBank/DDBJ databases">
        <authorList>
            <person name="Fernandez M."/>
            <person name="Pereira P."/>
            <person name="Torres Tejerizo G.A."/>
            <person name="Gonzalez P."/>
            <person name="Agostini E."/>
        </authorList>
    </citation>
    <scope>NUCLEOTIDE SEQUENCE</scope>
    <source>
        <strain evidence="2">SFC 500-1A</strain>
    </source>
</reference>
<accession>A0A8X8GIW4</accession>
<dbReference type="Proteomes" id="UP000887320">
    <property type="component" value="Unassembled WGS sequence"/>
</dbReference>
<evidence type="ECO:0000313" key="3">
    <source>
        <dbReference type="Proteomes" id="UP000887320"/>
    </source>
</evidence>